<dbReference type="InterPro" id="IPR028055">
    <property type="entry name" value="YidC/Oxa/ALB_C"/>
</dbReference>
<comment type="similarity">
    <text evidence="9">Belongs to the OXA1/ALB3/YidC family.</text>
</comment>
<dbReference type="Pfam" id="PF02096">
    <property type="entry name" value="60KD_IMP"/>
    <property type="match status" value="1"/>
</dbReference>
<evidence type="ECO:0000256" key="1">
    <source>
        <dbReference type="ARBA" id="ARBA00004651"/>
    </source>
</evidence>
<feature type="transmembrane region" description="Helical" evidence="10">
    <location>
        <begin position="243"/>
        <end position="265"/>
    </location>
</feature>
<evidence type="ECO:0000256" key="7">
    <source>
        <dbReference type="ARBA" id="ARBA00023136"/>
    </source>
</evidence>
<keyword evidence="7 10" id="KW-0472">Membrane</keyword>
<feature type="transmembrane region" description="Helical" evidence="10">
    <location>
        <begin position="141"/>
        <end position="162"/>
    </location>
</feature>
<sequence length="273" mass="31193">MLSPNIFNTILVFPILNILLFFHQIFLFIKLPGAFGLAIVALTVLVRLVLHPFFKKQLETSKKMQDLKPHLDRLSSKHKNDKKKIQEEQMRLFKEAGINPASGCLFMIIQIPVFIALYNTLSLFLTNGNMTKVIGEINKVVYSPLLRIQTIDPWFFGFNLAVAPNKAGVWYYYLIPLITAVLQYFQTVTMTPPVAASAIEEKKTDSVNESNKKTESVKKGGGDDFQKAMNTQMKFIFPLMIGWFSYTLPVGLSLYWNIFSIFSIIQYKKMKSS</sequence>
<name>A0A1F7GGV1_9BACT</name>
<keyword evidence="6 10" id="KW-1133">Transmembrane helix</keyword>
<keyword evidence="3" id="KW-1003">Cell membrane</keyword>
<dbReference type="GO" id="GO:0005886">
    <property type="term" value="C:plasma membrane"/>
    <property type="evidence" value="ECO:0007669"/>
    <property type="project" value="UniProtKB-SubCell"/>
</dbReference>
<dbReference type="AlphaFoldDB" id="A0A1F7GGV1"/>
<dbReference type="Proteomes" id="UP000177026">
    <property type="component" value="Unassembled WGS sequence"/>
</dbReference>
<evidence type="ECO:0000256" key="9">
    <source>
        <dbReference type="RuleBase" id="RU003945"/>
    </source>
</evidence>
<feature type="transmembrane region" description="Helical" evidence="10">
    <location>
        <begin position="7"/>
        <end position="29"/>
    </location>
</feature>
<comment type="subcellular location">
    <subcellularLocation>
        <location evidence="1">Cell membrane</location>
        <topology evidence="1">Multi-pass membrane protein</topology>
    </subcellularLocation>
    <subcellularLocation>
        <location evidence="9">Membrane</location>
        <topology evidence="9">Multi-pass membrane protein</topology>
    </subcellularLocation>
</comment>
<dbReference type="NCBIfam" id="TIGR03592">
    <property type="entry name" value="yidC_oxa1_cterm"/>
    <property type="match status" value="1"/>
</dbReference>
<evidence type="ECO:0000256" key="6">
    <source>
        <dbReference type="ARBA" id="ARBA00022989"/>
    </source>
</evidence>
<keyword evidence="5" id="KW-0653">Protein transport</keyword>
<feature type="transmembrane region" description="Helical" evidence="10">
    <location>
        <begin position="100"/>
        <end position="121"/>
    </location>
</feature>
<dbReference type="InterPro" id="IPR047196">
    <property type="entry name" value="YidC_ALB_C"/>
</dbReference>
<dbReference type="GO" id="GO:0015031">
    <property type="term" value="P:protein transport"/>
    <property type="evidence" value="ECO:0007669"/>
    <property type="project" value="UniProtKB-KW"/>
</dbReference>
<proteinExistence type="inferred from homology"/>
<organism evidence="12 13">
    <name type="scientific">Candidatus Roizmanbacteria bacterium RIFCSPHIGHO2_01_FULL_39_8</name>
    <dbReference type="NCBI Taxonomy" id="1802033"/>
    <lineage>
        <taxon>Bacteria</taxon>
        <taxon>Candidatus Roizmaniibacteriota</taxon>
    </lineage>
</organism>
<feature type="transmembrane region" description="Helical" evidence="10">
    <location>
        <begin position="35"/>
        <end position="54"/>
    </location>
</feature>
<evidence type="ECO:0000256" key="4">
    <source>
        <dbReference type="ARBA" id="ARBA00022692"/>
    </source>
</evidence>
<feature type="transmembrane region" description="Helical" evidence="10">
    <location>
        <begin position="169"/>
        <end position="185"/>
    </location>
</feature>
<evidence type="ECO:0000256" key="5">
    <source>
        <dbReference type="ARBA" id="ARBA00022927"/>
    </source>
</evidence>
<evidence type="ECO:0000256" key="3">
    <source>
        <dbReference type="ARBA" id="ARBA00022475"/>
    </source>
</evidence>
<keyword evidence="4 9" id="KW-0812">Transmembrane</keyword>
<dbReference type="PANTHER" id="PTHR12428">
    <property type="entry name" value="OXA1"/>
    <property type="match status" value="1"/>
</dbReference>
<gene>
    <name evidence="12" type="ORF">A2866_03130</name>
</gene>
<dbReference type="GO" id="GO:0051205">
    <property type="term" value="P:protein insertion into membrane"/>
    <property type="evidence" value="ECO:0007669"/>
    <property type="project" value="TreeGrafter"/>
</dbReference>
<feature type="domain" description="Membrane insertase YidC/Oxa/ALB C-terminal" evidence="11">
    <location>
        <begin position="35"/>
        <end position="267"/>
    </location>
</feature>
<dbReference type="GO" id="GO:0032977">
    <property type="term" value="F:membrane insertase activity"/>
    <property type="evidence" value="ECO:0007669"/>
    <property type="project" value="InterPro"/>
</dbReference>
<comment type="caution">
    <text evidence="12">The sequence shown here is derived from an EMBL/GenBank/DDBJ whole genome shotgun (WGS) entry which is preliminary data.</text>
</comment>
<dbReference type="CDD" id="cd20070">
    <property type="entry name" value="5TM_YidC_Alb3"/>
    <property type="match status" value="1"/>
</dbReference>
<evidence type="ECO:0000313" key="12">
    <source>
        <dbReference type="EMBL" id="OGK18095.1"/>
    </source>
</evidence>
<evidence type="ECO:0000256" key="10">
    <source>
        <dbReference type="SAM" id="Phobius"/>
    </source>
</evidence>
<keyword evidence="2" id="KW-0813">Transport</keyword>
<reference evidence="12 13" key="1">
    <citation type="journal article" date="2016" name="Nat. Commun.">
        <title>Thousands of microbial genomes shed light on interconnected biogeochemical processes in an aquifer system.</title>
        <authorList>
            <person name="Anantharaman K."/>
            <person name="Brown C.T."/>
            <person name="Hug L.A."/>
            <person name="Sharon I."/>
            <person name="Castelle C.J."/>
            <person name="Probst A.J."/>
            <person name="Thomas B.C."/>
            <person name="Singh A."/>
            <person name="Wilkins M.J."/>
            <person name="Karaoz U."/>
            <person name="Brodie E.L."/>
            <person name="Williams K.H."/>
            <person name="Hubbard S.S."/>
            <person name="Banfield J.F."/>
        </authorList>
    </citation>
    <scope>NUCLEOTIDE SEQUENCE [LARGE SCALE GENOMIC DNA]</scope>
</reference>
<dbReference type="PANTHER" id="PTHR12428:SF65">
    <property type="entry name" value="CYTOCHROME C OXIDASE ASSEMBLY PROTEIN COX18, MITOCHONDRIAL"/>
    <property type="match status" value="1"/>
</dbReference>
<evidence type="ECO:0000313" key="13">
    <source>
        <dbReference type="Proteomes" id="UP000177026"/>
    </source>
</evidence>
<evidence type="ECO:0000256" key="2">
    <source>
        <dbReference type="ARBA" id="ARBA00022448"/>
    </source>
</evidence>
<evidence type="ECO:0000259" key="11">
    <source>
        <dbReference type="Pfam" id="PF02096"/>
    </source>
</evidence>
<keyword evidence="8" id="KW-0143">Chaperone</keyword>
<protein>
    <recommendedName>
        <fullName evidence="11">Membrane insertase YidC/Oxa/ALB C-terminal domain-containing protein</fullName>
    </recommendedName>
</protein>
<evidence type="ECO:0000256" key="8">
    <source>
        <dbReference type="ARBA" id="ARBA00023186"/>
    </source>
</evidence>
<dbReference type="EMBL" id="MFZI01000076">
    <property type="protein sequence ID" value="OGK18095.1"/>
    <property type="molecule type" value="Genomic_DNA"/>
</dbReference>
<accession>A0A1F7GGV1</accession>
<dbReference type="InterPro" id="IPR001708">
    <property type="entry name" value="YidC/ALB3/OXA1/COX18"/>
</dbReference>